<name>A0ABT0QFI1_9FLAO</name>
<dbReference type="RefSeq" id="WP_249973386.1">
    <property type="nucleotide sequence ID" value="NZ_JAMFLZ010000004.1"/>
</dbReference>
<evidence type="ECO:0000259" key="1">
    <source>
        <dbReference type="Pfam" id="PF08885"/>
    </source>
</evidence>
<dbReference type="EMBL" id="JAMFLZ010000004">
    <property type="protein sequence ID" value="MCL6295757.1"/>
    <property type="molecule type" value="Genomic_DNA"/>
</dbReference>
<comment type="caution">
    <text evidence="2">The sequence shown here is derived from an EMBL/GenBank/DDBJ whole genome shotgun (WGS) entry which is preliminary data.</text>
</comment>
<evidence type="ECO:0000313" key="2">
    <source>
        <dbReference type="EMBL" id="MCL6295757.1"/>
    </source>
</evidence>
<dbReference type="PROSITE" id="PS51257">
    <property type="entry name" value="PROKAR_LIPOPROTEIN"/>
    <property type="match status" value="1"/>
</dbReference>
<feature type="domain" description="GSCFA" evidence="1">
    <location>
        <begin position="23"/>
        <end position="258"/>
    </location>
</feature>
<proteinExistence type="predicted"/>
<protein>
    <submittedName>
        <fullName evidence="2">GSCFA domain-containing protein</fullName>
    </submittedName>
</protein>
<organism evidence="2 3">
    <name type="scientific">Jejuia spongiicola</name>
    <dbReference type="NCBI Taxonomy" id="2942207"/>
    <lineage>
        <taxon>Bacteria</taxon>
        <taxon>Pseudomonadati</taxon>
        <taxon>Bacteroidota</taxon>
        <taxon>Flavobacteriia</taxon>
        <taxon>Flavobacteriales</taxon>
        <taxon>Flavobacteriaceae</taxon>
        <taxon>Jejuia</taxon>
    </lineage>
</organism>
<keyword evidence="3" id="KW-1185">Reference proteome</keyword>
<dbReference type="InterPro" id="IPR036514">
    <property type="entry name" value="SGNH_hydro_sf"/>
</dbReference>
<evidence type="ECO:0000313" key="3">
    <source>
        <dbReference type="Proteomes" id="UP001165381"/>
    </source>
</evidence>
<dbReference type="SUPFAM" id="SSF52266">
    <property type="entry name" value="SGNH hydrolase"/>
    <property type="match status" value="1"/>
</dbReference>
<dbReference type="InterPro" id="IPR014982">
    <property type="entry name" value="GSCFA"/>
</dbReference>
<sequence length="316" mass="36876">MKLQTQIPLEKQSNNQIDYNSNILLLGSCFVENIGNKLEYFKFKNIQNPLGILFHPKAIETLITKAVKGKEYLEKDVFFHNEQWHCFDAHSKLSCTSKEDLLEHLNTSIKSVNQQISKSTNIIITLGTAWVYNHIETKKIVANCHKVQQKEFKKELMPVNAVFESLKKIVELIKNINNDASIIFTVSPVRHIKDGFVENTLGKAHLISAIHQILSEKSNTYYFPSYEIMMDELRDYRFYNEDMLHPNQIAINYIWKKFQEVWISKEASITMENVDAIQKGLKHKSFNENSEAHQKFLKNLDLKIEKLKVKFPHISF</sequence>
<dbReference type="Proteomes" id="UP001165381">
    <property type="component" value="Unassembled WGS sequence"/>
</dbReference>
<dbReference type="Pfam" id="PF08885">
    <property type="entry name" value="GSCFA"/>
    <property type="match status" value="1"/>
</dbReference>
<reference evidence="2" key="1">
    <citation type="submission" date="2022-05" db="EMBL/GenBank/DDBJ databases">
        <authorList>
            <person name="Park J.-S."/>
        </authorList>
    </citation>
    <scope>NUCLEOTIDE SEQUENCE</scope>
    <source>
        <strain evidence="2">2012CJ34-3</strain>
    </source>
</reference>
<accession>A0ABT0QFI1</accession>
<gene>
    <name evidence="2" type="ORF">M3P09_12175</name>
</gene>
<dbReference type="Gene3D" id="3.40.50.1110">
    <property type="entry name" value="SGNH hydrolase"/>
    <property type="match status" value="1"/>
</dbReference>